<dbReference type="EC" id="3.6.1.7" evidence="2 5"/>
<dbReference type="AlphaFoldDB" id="A0A0Y9WSQ2"/>
<evidence type="ECO:0000313" key="10">
    <source>
        <dbReference type="EMBL" id="SCN25593.1"/>
    </source>
</evidence>
<evidence type="ECO:0000313" key="17">
    <source>
        <dbReference type="Proteomes" id="UP000516480"/>
    </source>
</evidence>
<comment type="catalytic activity">
    <reaction evidence="4 5">
        <text>an acyl phosphate + H2O = a carboxylate + phosphate + H(+)</text>
        <dbReference type="Rhea" id="RHEA:14965"/>
        <dbReference type="ChEBI" id="CHEBI:15377"/>
        <dbReference type="ChEBI" id="CHEBI:15378"/>
        <dbReference type="ChEBI" id="CHEBI:29067"/>
        <dbReference type="ChEBI" id="CHEBI:43474"/>
        <dbReference type="ChEBI" id="CHEBI:59918"/>
        <dbReference type="EC" id="3.6.1.7"/>
    </reaction>
</comment>
<gene>
    <name evidence="8" type="ORF">PBK173_000216300</name>
    <name evidence="10" type="ORF">PBNK65E_000208600</name>
    <name evidence="9" type="ORF">PBNK65NY_000207600</name>
    <name evidence="12" type="ORF">PBSP11A_000207500</name>
    <name evidence="11" type="ORF">PBSP11RLL_000207400</name>
</gene>
<evidence type="ECO:0000256" key="6">
    <source>
        <dbReference type="RuleBase" id="RU004168"/>
    </source>
</evidence>
<evidence type="ECO:0000313" key="12">
    <source>
        <dbReference type="EMBL" id="SCO62296.1"/>
    </source>
</evidence>
<evidence type="ECO:0000256" key="5">
    <source>
        <dbReference type="PROSITE-ProRule" id="PRU00520"/>
    </source>
</evidence>
<proteinExistence type="inferred from homology"/>
<dbReference type="Proteomes" id="UP000219860">
    <property type="component" value="Chromosome 9"/>
</dbReference>
<dbReference type="InterPro" id="IPR020456">
    <property type="entry name" value="Acylphosphatase"/>
</dbReference>
<organism evidence="8 13">
    <name type="scientific">Plasmodium berghei</name>
    <dbReference type="NCBI Taxonomy" id="5821"/>
    <lineage>
        <taxon>Eukaryota</taxon>
        <taxon>Sar</taxon>
        <taxon>Alveolata</taxon>
        <taxon>Apicomplexa</taxon>
        <taxon>Aconoidasida</taxon>
        <taxon>Haemosporida</taxon>
        <taxon>Plasmodiidae</taxon>
        <taxon>Plasmodium</taxon>
        <taxon>Plasmodium (Vinckeia)</taxon>
    </lineage>
</organism>
<evidence type="ECO:0000313" key="15">
    <source>
        <dbReference type="Proteomes" id="UP000219974"/>
    </source>
</evidence>
<dbReference type="SUPFAM" id="SSF54975">
    <property type="entry name" value="Acylphosphatase/BLUF domain-like"/>
    <property type="match status" value="1"/>
</dbReference>
<comment type="similarity">
    <text evidence="1 6">Belongs to the acylphosphatase family.</text>
</comment>
<evidence type="ECO:0000256" key="1">
    <source>
        <dbReference type="ARBA" id="ARBA00005614"/>
    </source>
</evidence>
<dbReference type="PROSITE" id="PS51160">
    <property type="entry name" value="ACYLPHOSPHATASE_3"/>
    <property type="match status" value="1"/>
</dbReference>
<dbReference type="Proteomes" id="UP000069549">
    <property type="component" value="Chromosome 9"/>
</dbReference>
<dbReference type="EMBL" id="LT608273">
    <property type="protein sequence ID" value="SCO60537.1"/>
    <property type="molecule type" value="Genomic_DNA"/>
</dbReference>
<evidence type="ECO:0000259" key="7">
    <source>
        <dbReference type="PROSITE" id="PS51160"/>
    </source>
</evidence>
<dbReference type="PROSITE" id="PS00150">
    <property type="entry name" value="ACYLPHOSPHATASE_1"/>
    <property type="match status" value="1"/>
</dbReference>
<evidence type="ECO:0000256" key="3">
    <source>
        <dbReference type="ARBA" id="ARBA00022801"/>
    </source>
</evidence>
<feature type="active site" evidence="5">
    <location>
        <position position="53"/>
    </location>
</feature>
<dbReference type="Gene3D" id="3.30.70.100">
    <property type="match status" value="1"/>
</dbReference>
<evidence type="ECO:0000313" key="11">
    <source>
        <dbReference type="EMBL" id="SCO60537.1"/>
    </source>
</evidence>
<dbReference type="FunFam" id="3.30.70.100:FF:000054">
    <property type="entry name" value="Acylphosphatase"/>
    <property type="match status" value="1"/>
</dbReference>
<dbReference type="VEuPathDB" id="PlasmoDB:PBANKA_0936100"/>
<dbReference type="PANTHER" id="PTHR10029">
    <property type="entry name" value="ACYLPHOSPHATASE"/>
    <property type="match status" value="1"/>
</dbReference>
<dbReference type="OrthoDB" id="7961613at2759"/>
<dbReference type="EMBL" id="LT614635">
    <property type="protein sequence ID" value="SCN25593.1"/>
    <property type="molecule type" value="Genomic_DNA"/>
</dbReference>
<dbReference type="PRINTS" id="PR00112">
    <property type="entry name" value="ACYLPHPHTASE"/>
</dbReference>
<dbReference type="OMA" id="WVRNTSH"/>
<dbReference type="Proteomes" id="UP000220214">
    <property type="component" value="Chromosome 9"/>
</dbReference>
<dbReference type="PANTHER" id="PTHR10029:SF3">
    <property type="entry name" value="ACYLPHOSPHATASE-RELATED"/>
    <property type="match status" value="1"/>
</dbReference>
<evidence type="ECO:0000313" key="13">
    <source>
        <dbReference type="Proteomes" id="UP000069549"/>
    </source>
</evidence>
<dbReference type="EMBL" id="LT160029">
    <property type="protein sequence ID" value="CXI45471.1"/>
    <property type="molecule type" value="Genomic_DNA"/>
</dbReference>
<dbReference type="Proteomes" id="UP000516480">
    <property type="component" value="Chromosome 9"/>
</dbReference>
<evidence type="ECO:0000313" key="9">
    <source>
        <dbReference type="EMBL" id="SCM22677.1"/>
    </source>
</evidence>
<evidence type="ECO:0000256" key="2">
    <source>
        <dbReference type="ARBA" id="ARBA00012150"/>
    </source>
</evidence>
<dbReference type="InterPro" id="IPR001792">
    <property type="entry name" value="Acylphosphatase-like_dom"/>
</dbReference>
<feature type="active site" evidence="5">
    <location>
        <position position="71"/>
    </location>
</feature>
<evidence type="ECO:0000313" key="16">
    <source>
        <dbReference type="Proteomes" id="UP000220214"/>
    </source>
</evidence>
<dbReference type="EMBL" id="LT608145">
    <property type="protein sequence ID" value="SCM22677.1"/>
    <property type="molecule type" value="Genomic_DNA"/>
</dbReference>
<sequence length="129" mass="15158">MRISVLSSFLFLFPKIKYLANKSYSRIQFTTYSKMIYKFDFEVFGKVQGVFFRKYTKLEADMLNIKGYVQNTNKNTVIGTAESENKESLNRFRNFLTNKGSPSSRIDKCLITDEKTIDVYSTNSFYIKR</sequence>
<evidence type="ECO:0000313" key="14">
    <source>
        <dbReference type="Proteomes" id="UP000219860"/>
    </source>
</evidence>
<evidence type="ECO:0000313" key="8">
    <source>
        <dbReference type="EMBL" id="CXI45471.1"/>
    </source>
</evidence>
<keyword evidence="3 5" id="KW-0378">Hydrolase</keyword>
<name>A0A0Y9WSQ2_PLABE</name>
<evidence type="ECO:0000256" key="4">
    <source>
        <dbReference type="ARBA" id="ARBA00047645"/>
    </source>
</evidence>
<dbReference type="InterPro" id="IPR036046">
    <property type="entry name" value="Acylphosphatase-like_dom_sf"/>
</dbReference>
<dbReference type="Pfam" id="PF00708">
    <property type="entry name" value="Acylphosphatase"/>
    <property type="match status" value="1"/>
</dbReference>
<dbReference type="EMBL" id="LT608257">
    <property type="protein sequence ID" value="SCO62296.1"/>
    <property type="molecule type" value="Genomic_DNA"/>
</dbReference>
<dbReference type="Proteomes" id="UP000219974">
    <property type="component" value="Chromosome 9"/>
</dbReference>
<dbReference type="InterPro" id="IPR017968">
    <property type="entry name" value="Acylphosphatase_CS"/>
</dbReference>
<reference evidence="8 13" key="1">
    <citation type="submission" date="2016-02" db="EMBL/GenBank/DDBJ databases">
        <authorList>
            <consortium name="Pathogen Informatics"/>
        </authorList>
    </citation>
    <scope>NUCLEOTIDE SEQUENCE [LARGE SCALE GENOMIC DNA]</scope>
    <source>
        <strain evidence="8 13">K173</strain>
        <strain evidence="9 17">NK65 ny</strain>
        <strain evidence="10 16">NK65e</strain>
        <strain evidence="12 14">SP11 Antwerpcl1</strain>
        <strain evidence="11 15">SP11 RLL</strain>
    </source>
</reference>
<feature type="domain" description="Acylphosphatase-like" evidence="7">
    <location>
        <begin position="38"/>
        <end position="129"/>
    </location>
</feature>
<protein>
    <recommendedName>
        <fullName evidence="2 5">acylphosphatase</fullName>
        <ecNumber evidence="2 5">3.6.1.7</ecNumber>
    </recommendedName>
</protein>
<dbReference type="GO" id="GO:0003998">
    <property type="term" value="F:acylphosphatase activity"/>
    <property type="evidence" value="ECO:0007669"/>
    <property type="project" value="UniProtKB-EC"/>
</dbReference>
<accession>A0A0Y9WSQ2</accession>